<proteinExistence type="predicted"/>
<comment type="caution">
    <text evidence="2">The sequence shown here is derived from an EMBL/GenBank/DDBJ whole genome shotgun (WGS) entry which is preliminary data.</text>
</comment>
<dbReference type="AlphaFoldDB" id="A0ABD3IBJ2"/>
<gene>
    <name evidence="2" type="ORF">R1sor_019050</name>
</gene>
<reference evidence="2 3" key="1">
    <citation type="submission" date="2024-09" db="EMBL/GenBank/DDBJ databases">
        <title>Chromosome-scale assembly of Riccia sorocarpa.</title>
        <authorList>
            <person name="Paukszto L."/>
        </authorList>
    </citation>
    <scope>NUCLEOTIDE SEQUENCE [LARGE SCALE GENOMIC DNA]</scope>
    <source>
        <strain evidence="2">LP-2024</strain>
        <tissue evidence="2">Aerial parts of the thallus</tissue>
    </source>
</reference>
<organism evidence="2 3">
    <name type="scientific">Riccia sorocarpa</name>
    <dbReference type="NCBI Taxonomy" id="122646"/>
    <lineage>
        <taxon>Eukaryota</taxon>
        <taxon>Viridiplantae</taxon>
        <taxon>Streptophyta</taxon>
        <taxon>Embryophyta</taxon>
        <taxon>Marchantiophyta</taxon>
        <taxon>Marchantiopsida</taxon>
        <taxon>Marchantiidae</taxon>
        <taxon>Marchantiales</taxon>
        <taxon>Ricciaceae</taxon>
        <taxon>Riccia</taxon>
    </lineage>
</organism>
<evidence type="ECO:0000313" key="2">
    <source>
        <dbReference type="EMBL" id="KAL3701028.1"/>
    </source>
</evidence>
<protein>
    <submittedName>
        <fullName evidence="2">Uncharacterized protein</fullName>
    </submittedName>
</protein>
<dbReference type="Proteomes" id="UP001633002">
    <property type="component" value="Unassembled WGS sequence"/>
</dbReference>
<dbReference type="EMBL" id="JBJQOH010000001">
    <property type="protein sequence ID" value="KAL3701028.1"/>
    <property type="molecule type" value="Genomic_DNA"/>
</dbReference>
<evidence type="ECO:0000313" key="3">
    <source>
        <dbReference type="Proteomes" id="UP001633002"/>
    </source>
</evidence>
<feature type="compositionally biased region" description="Basic and acidic residues" evidence="1">
    <location>
        <begin position="139"/>
        <end position="164"/>
    </location>
</feature>
<name>A0ABD3IBJ2_9MARC</name>
<accession>A0ABD3IBJ2</accession>
<sequence length="164" mass="18176">MAVTLSTQGFHACNGVVMGKKSQQYVETYKKAPDPLLSEDEEEALDRKEEPIDLSEDDETARADEDGGLQMGNQTARSMVDVEANTAQIPQQNRRPQQSRGDTSIQSVDDVRSSGKTVKSRDITSPRTQNVPHNCIRGASERETGLEERCPRLEGKFQGRDPRG</sequence>
<keyword evidence="3" id="KW-1185">Reference proteome</keyword>
<evidence type="ECO:0000256" key="1">
    <source>
        <dbReference type="SAM" id="MobiDB-lite"/>
    </source>
</evidence>
<feature type="region of interest" description="Disordered" evidence="1">
    <location>
        <begin position="31"/>
        <end position="164"/>
    </location>
</feature>
<feature type="compositionally biased region" description="Basic and acidic residues" evidence="1">
    <location>
        <begin position="109"/>
        <end position="124"/>
    </location>
</feature>
<feature type="compositionally biased region" description="Polar residues" evidence="1">
    <location>
        <begin position="85"/>
        <end position="107"/>
    </location>
</feature>